<evidence type="ECO:0008006" key="4">
    <source>
        <dbReference type="Google" id="ProtNLM"/>
    </source>
</evidence>
<dbReference type="AlphaFoldDB" id="A0AAQ4ET75"/>
<accession>A0AAQ4ET75</accession>
<organism evidence="2 3">
    <name type="scientific">Amblyomma americanum</name>
    <name type="common">Lone star tick</name>
    <dbReference type="NCBI Taxonomy" id="6943"/>
    <lineage>
        <taxon>Eukaryota</taxon>
        <taxon>Metazoa</taxon>
        <taxon>Ecdysozoa</taxon>
        <taxon>Arthropoda</taxon>
        <taxon>Chelicerata</taxon>
        <taxon>Arachnida</taxon>
        <taxon>Acari</taxon>
        <taxon>Parasitiformes</taxon>
        <taxon>Ixodida</taxon>
        <taxon>Ixodoidea</taxon>
        <taxon>Ixodidae</taxon>
        <taxon>Amblyomminae</taxon>
        <taxon>Amblyomma</taxon>
    </lineage>
</organism>
<evidence type="ECO:0000256" key="1">
    <source>
        <dbReference type="SAM" id="SignalP"/>
    </source>
</evidence>
<sequence>MASTYTLVALLVAAAMTSASASLPTSCTNITISNILNIGNCVGNSTNFCGSTSASGATQGITKITNCVIQGIYQNGSPQGIVSALAPLFLIIANRGIPTGINLGALGNYQLCNSSGCLNFLIKNDSCAGSINIGLPAVGSVGSCAGDTTMMCTAGSPTTTNMVQSTVQSIVCILSQLPADQFRTVVRGIVCQLVTVINTTTQGNTALRLTFGFFSTAITFGLGVTCPLTR</sequence>
<comment type="caution">
    <text evidence="2">The sequence shown here is derived from an EMBL/GenBank/DDBJ whole genome shotgun (WGS) entry which is preliminary data.</text>
</comment>
<keyword evidence="1" id="KW-0732">Signal</keyword>
<feature type="signal peptide" evidence="1">
    <location>
        <begin position="1"/>
        <end position="21"/>
    </location>
</feature>
<proteinExistence type="predicted"/>
<feature type="chain" id="PRO_5042968643" description="Secreted protein" evidence="1">
    <location>
        <begin position="22"/>
        <end position="230"/>
    </location>
</feature>
<name>A0AAQ4ET75_AMBAM</name>
<gene>
    <name evidence="2" type="ORF">V5799_020826</name>
</gene>
<keyword evidence="3" id="KW-1185">Reference proteome</keyword>
<evidence type="ECO:0000313" key="2">
    <source>
        <dbReference type="EMBL" id="KAK8777835.1"/>
    </source>
</evidence>
<protein>
    <recommendedName>
        <fullName evidence="4">Secreted protein</fullName>
    </recommendedName>
</protein>
<dbReference type="Proteomes" id="UP001321473">
    <property type="component" value="Unassembled WGS sequence"/>
</dbReference>
<reference evidence="2 3" key="1">
    <citation type="journal article" date="2023" name="Arcadia Sci">
        <title>De novo assembly of a long-read Amblyomma americanum tick genome.</title>
        <authorList>
            <person name="Chou S."/>
            <person name="Poskanzer K.E."/>
            <person name="Rollins M."/>
            <person name="Thuy-Boun P.S."/>
        </authorList>
    </citation>
    <scope>NUCLEOTIDE SEQUENCE [LARGE SCALE GENOMIC DNA]</scope>
    <source>
        <strain evidence="2">F_SG_1</strain>
        <tissue evidence="2">Salivary glands</tissue>
    </source>
</reference>
<dbReference type="EMBL" id="JARKHS020011423">
    <property type="protein sequence ID" value="KAK8777835.1"/>
    <property type="molecule type" value="Genomic_DNA"/>
</dbReference>
<evidence type="ECO:0000313" key="3">
    <source>
        <dbReference type="Proteomes" id="UP001321473"/>
    </source>
</evidence>